<reference evidence="2" key="1">
    <citation type="submission" date="2015-07" db="EMBL/GenBank/DDBJ databases">
        <title>MeaNS - Measles Nucleotide Surveillance Program.</title>
        <authorList>
            <person name="Tran T."/>
            <person name="Druce J."/>
        </authorList>
    </citation>
    <scope>NUCLEOTIDE SEQUENCE</scope>
    <source>
        <strain evidence="2">UCB-OBI-ISO-001</strain>
        <tissue evidence="2">Gonad</tissue>
    </source>
</reference>
<feature type="region of interest" description="Disordered" evidence="1">
    <location>
        <begin position="1"/>
        <end position="24"/>
    </location>
</feature>
<proteinExistence type="predicted"/>
<gene>
    <name evidence="2" type="ORF">OCBIM_22016237mg</name>
</gene>
<organism evidence="2">
    <name type="scientific">Octopus bimaculoides</name>
    <name type="common">California two-spotted octopus</name>
    <dbReference type="NCBI Taxonomy" id="37653"/>
    <lineage>
        <taxon>Eukaryota</taxon>
        <taxon>Metazoa</taxon>
        <taxon>Spiralia</taxon>
        <taxon>Lophotrochozoa</taxon>
        <taxon>Mollusca</taxon>
        <taxon>Cephalopoda</taxon>
        <taxon>Coleoidea</taxon>
        <taxon>Octopodiformes</taxon>
        <taxon>Octopoda</taxon>
        <taxon>Incirrata</taxon>
        <taxon>Octopodidae</taxon>
        <taxon>Octopus</taxon>
    </lineage>
</organism>
<dbReference type="AlphaFoldDB" id="A0A0L8FLC8"/>
<evidence type="ECO:0000256" key="1">
    <source>
        <dbReference type="SAM" id="MobiDB-lite"/>
    </source>
</evidence>
<sequence length="63" mass="7643">MSKSKWEEKGEVMREGKGERQSLRERYKYKYLHTERASERIGLVKREGESDRRGLLEREREKG</sequence>
<accession>A0A0L8FLC8</accession>
<protein>
    <submittedName>
        <fullName evidence="2">Uncharacterized protein</fullName>
    </submittedName>
</protein>
<dbReference type="EMBL" id="KQ429763">
    <property type="protein sequence ID" value="KOF65171.1"/>
    <property type="molecule type" value="Genomic_DNA"/>
</dbReference>
<name>A0A0L8FLC8_OCTBM</name>
<evidence type="ECO:0000313" key="2">
    <source>
        <dbReference type="EMBL" id="KOF65171.1"/>
    </source>
</evidence>